<evidence type="ECO:0000259" key="9">
    <source>
        <dbReference type="PROSITE" id="PS01124"/>
    </source>
</evidence>
<reference evidence="11 12" key="1">
    <citation type="submission" date="2020-08" db="EMBL/GenBank/DDBJ databases">
        <title>Cohnella phylogeny.</title>
        <authorList>
            <person name="Dunlap C."/>
        </authorList>
    </citation>
    <scope>NUCLEOTIDE SEQUENCE [LARGE SCALE GENOMIC DNA]</scope>
    <source>
        <strain evidence="11 12">DSM 25241</strain>
    </source>
</reference>
<dbReference type="PROSITE" id="PS01124">
    <property type="entry name" value="HTH_ARAC_FAMILY_2"/>
    <property type="match status" value="1"/>
</dbReference>
<dbReference type="InterPro" id="IPR011006">
    <property type="entry name" value="CheY-like_superfamily"/>
</dbReference>
<dbReference type="GO" id="GO:0000160">
    <property type="term" value="P:phosphorelay signal transduction system"/>
    <property type="evidence" value="ECO:0007669"/>
    <property type="project" value="UniProtKB-KW"/>
</dbReference>
<dbReference type="Gene3D" id="1.10.10.60">
    <property type="entry name" value="Homeodomain-like"/>
    <property type="match status" value="2"/>
</dbReference>
<keyword evidence="12" id="KW-1185">Reference proteome</keyword>
<dbReference type="InterPro" id="IPR018060">
    <property type="entry name" value="HTH_AraC"/>
</dbReference>
<feature type="domain" description="Response regulatory" evidence="10">
    <location>
        <begin position="3"/>
        <end position="120"/>
    </location>
</feature>
<protein>
    <submittedName>
        <fullName evidence="11">Response regulator</fullName>
    </submittedName>
</protein>
<evidence type="ECO:0000313" key="11">
    <source>
        <dbReference type="EMBL" id="MBB6633810.1"/>
    </source>
</evidence>
<dbReference type="Pfam" id="PF00072">
    <property type="entry name" value="Response_reg"/>
    <property type="match status" value="1"/>
</dbReference>
<keyword evidence="6" id="KW-0238">DNA-binding</keyword>
<dbReference type="Proteomes" id="UP000535838">
    <property type="component" value="Unassembled WGS sequence"/>
</dbReference>
<evidence type="ECO:0000256" key="5">
    <source>
        <dbReference type="ARBA" id="ARBA00023015"/>
    </source>
</evidence>
<evidence type="ECO:0000259" key="10">
    <source>
        <dbReference type="PROSITE" id="PS50110"/>
    </source>
</evidence>
<feature type="modified residue" description="4-aspartylphosphate" evidence="8">
    <location>
        <position position="55"/>
    </location>
</feature>
<dbReference type="InterPro" id="IPR051552">
    <property type="entry name" value="HptR"/>
</dbReference>
<evidence type="ECO:0000313" key="12">
    <source>
        <dbReference type="Proteomes" id="UP000535838"/>
    </source>
</evidence>
<dbReference type="PROSITE" id="PS50110">
    <property type="entry name" value="RESPONSE_REGULATORY"/>
    <property type="match status" value="1"/>
</dbReference>
<dbReference type="Pfam" id="PF12833">
    <property type="entry name" value="HTH_18"/>
    <property type="match status" value="1"/>
</dbReference>
<dbReference type="RefSeq" id="WP_185119026.1">
    <property type="nucleotide sequence ID" value="NZ_JACJVQ010000005.1"/>
</dbReference>
<sequence length="540" mass="62436">MYKLIIADDEVLVREAIKNQMNWTELGFECAGVYEDGEDALEAMKREPADVVLTDIGMPFMDGLQLTRELGVKFPEAKVIILTGYDDFDYAQQAIKLQAVDYILKPVTSSELGKILLKLREELDAKRSKERDYEKLKREMTESMPILRERFLERLMTSAMPIRQRDEGLRYYRIEWAGPYLAELAIDVDDYEWELPATATDQQLIRFAVFNVSQELIERREGTAVFRDRENRVFALLSGDDPQELQERALAIAEEAHQAITEILPVKLSVGIGYSCRHEQDDVLFAHRTALSALEYRFVIGDNAIIRLSDIERRRKPEEVPVVAWENELVTKLKTGTLEEMDEAVNRLFAGIRESLLPLEVCQMYLQRIVLTIMHAFCEMTSEDRRMSEPAYSQVQQMAFLESLDETQQWMRELFRSLVTQVRGMREDQSLQSVNKALEFVRRNLKDPELSLISVCKHISMSPSYFSALFKQNTGRTLIEHVTSERMERAKELLANTSMKSYEVAHEVGYGDPHYFSGVFKKHCGDTPTDYRLKTTTRKA</sequence>
<dbReference type="InterPro" id="IPR009057">
    <property type="entry name" value="Homeodomain-like_sf"/>
</dbReference>
<dbReference type="PANTHER" id="PTHR42713">
    <property type="entry name" value="HISTIDINE KINASE-RELATED"/>
    <property type="match status" value="1"/>
</dbReference>
<evidence type="ECO:0000256" key="4">
    <source>
        <dbReference type="ARBA" id="ARBA00023012"/>
    </source>
</evidence>
<dbReference type="EMBL" id="JACJVQ010000005">
    <property type="protein sequence ID" value="MBB6633810.1"/>
    <property type="molecule type" value="Genomic_DNA"/>
</dbReference>
<keyword evidence="2" id="KW-0963">Cytoplasm</keyword>
<dbReference type="GO" id="GO:0005737">
    <property type="term" value="C:cytoplasm"/>
    <property type="evidence" value="ECO:0007669"/>
    <property type="project" value="UniProtKB-SubCell"/>
</dbReference>
<evidence type="ECO:0000256" key="8">
    <source>
        <dbReference type="PROSITE-ProRule" id="PRU00169"/>
    </source>
</evidence>
<dbReference type="SMART" id="SM00448">
    <property type="entry name" value="REC"/>
    <property type="match status" value="1"/>
</dbReference>
<dbReference type="SMART" id="SM00342">
    <property type="entry name" value="HTH_ARAC"/>
    <property type="match status" value="1"/>
</dbReference>
<dbReference type="SUPFAM" id="SSF46689">
    <property type="entry name" value="Homeodomain-like"/>
    <property type="match status" value="1"/>
</dbReference>
<dbReference type="PANTHER" id="PTHR42713:SF3">
    <property type="entry name" value="TRANSCRIPTIONAL REGULATORY PROTEIN HPTR"/>
    <property type="match status" value="1"/>
</dbReference>
<dbReference type="SUPFAM" id="SSF52172">
    <property type="entry name" value="CheY-like"/>
    <property type="match status" value="1"/>
</dbReference>
<feature type="domain" description="HTH araC/xylS-type" evidence="9">
    <location>
        <begin position="435"/>
        <end position="534"/>
    </location>
</feature>
<evidence type="ECO:0000256" key="3">
    <source>
        <dbReference type="ARBA" id="ARBA00022553"/>
    </source>
</evidence>
<dbReference type="GO" id="GO:0043565">
    <property type="term" value="F:sequence-specific DNA binding"/>
    <property type="evidence" value="ECO:0007669"/>
    <property type="project" value="InterPro"/>
</dbReference>
<keyword evidence="7" id="KW-0804">Transcription</keyword>
<dbReference type="GO" id="GO:0003700">
    <property type="term" value="F:DNA-binding transcription factor activity"/>
    <property type="evidence" value="ECO:0007669"/>
    <property type="project" value="InterPro"/>
</dbReference>
<organism evidence="11 12">
    <name type="scientific">Cohnella thailandensis</name>
    <dbReference type="NCBI Taxonomy" id="557557"/>
    <lineage>
        <taxon>Bacteria</taxon>
        <taxon>Bacillati</taxon>
        <taxon>Bacillota</taxon>
        <taxon>Bacilli</taxon>
        <taxon>Bacillales</taxon>
        <taxon>Paenibacillaceae</taxon>
        <taxon>Cohnella</taxon>
    </lineage>
</organism>
<evidence type="ECO:0000256" key="2">
    <source>
        <dbReference type="ARBA" id="ARBA00022490"/>
    </source>
</evidence>
<evidence type="ECO:0000256" key="1">
    <source>
        <dbReference type="ARBA" id="ARBA00004496"/>
    </source>
</evidence>
<keyword evidence="4" id="KW-0902">Two-component regulatory system</keyword>
<evidence type="ECO:0000256" key="7">
    <source>
        <dbReference type="ARBA" id="ARBA00023163"/>
    </source>
</evidence>
<comment type="caution">
    <text evidence="11">The sequence shown here is derived from an EMBL/GenBank/DDBJ whole genome shotgun (WGS) entry which is preliminary data.</text>
</comment>
<gene>
    <name evidence="11" type="ORF">H7B67_06790</name>
</gene>
<dbReference type="InterPro" id="IPR001789">
    <property type="entry name" value="Sig_transdc_resp-reg_receiver"/>
</dbReference>
<evidence type="ECO:0000256" key="6">
    <source>
        <dbReference type="ARBA" id="ARBA00023125"/>
    </source>
</evidence>
<keyword evidence="5" id="KW-0805">Transcription regulation</keyword>
<dbReference type="CDD" id="cd17536">
    <property type="entry name" value="REC_YesN-like"/>
    <property type="match status" value="1"/>
</dbReference>
<proteinExistence type="predicted"/>
<comment type="subcellular location">
    <subcellularLocation>
        <location evidence="1">Cytoplasm</location>
    </subcellularLocation>
</comment>
<dbReference type="Gene3D" id="3.40.50.2300">
    <property type="match status" value="1"/>
</dbReference>
<keyword evidence="3 8" id="KW-0597">Phosphoprotein</keyword>
<name>A0A841SVA6_9BACL</name>
<accession>A0A841SVA6</accession>
<dbReference type="AlphaFoldDB" id="A0A841SVA6"/>